<dbReference type="RefSeq" id="WP_085513714.1">
    <property type="nucleotide sequence ID" value="NZ_FXAP01000006.1"/>
</dbReference>
<dbReference type="InterPro" id="IPR006059">
    <property type="entry name" value="SBP"/>
</dbReference>
<comment type="caution">
    <text evidence="5">The sequence shown here is derived from an EMBL/GenBank/DDBJ whole genome shotgun (WGS) entry which is preliminary data.</text>
</comment>
<dbReference type="AlphaFoldDB" id="A0A3N2C6T0"/>
<dbReference type="PANTHER" id="PTHR43649:SF31">
    <property type="entry name" value="SN-GLYCEROL-3-PHOSPHATE-BINDING PERIPLASMIC PROTEIN UGPB"/>
    <property type="match status" value="1"/>
</dbReference>
<keyword evidence="4" id="KW-0732">Signal</keyword>
<dbReference type="EMBL" id="RKHL01000001">
    <property type="protein sequence ID" value="ROR83120.1"/>
    <property type="molecule type" value="Genomic_DNA"/>
</dbReference>
<dbReference type="Proteomes" id="UP000266915">
    <property type="component" value="Unassembled WGS sequence"/>
</dbReference>
<evidence type="ECO:0000313" key="5">
    <source>
        <dbReference type="EMBL" id="ROR83120.1"/>
    </source>
</evidence>
<name>A0A3N2C6T0_9MICO</name>
<gene>
    <name evidence="5" type="ORF">EDD42_3224</name>
</gene>
<comment type="similarity">
    <text evidence="2">Belongs to the bacterial solute-binding protein 1 family.</text>
</comment>
<evidence type="ECO:0000256" key="3">
    <source>
        <dbReference type="ARBA" id="ARBA00022448"/>
    </source>
</evidence>
<dbReference type="CDD" id="cd13585">
    <property type="entry name" value="PBP2_TMBP_like"/>
    <property type="match status" value="1"/>
</dbReference>
<dbReference type="Pfam" id="PF01547">
    <property type="entry name" value="SBP_bac_1"/>
    <property type="match status" value="1"/>
</dbReference>
<proteinExistence type="inferred from homology"/>
<protein>
    <submittedName>
        <fullName evidence="5">Carbohydrate ABC transporter substrate-binding protein (CUT1 family)</fullName>
    </submittedName>
</protein>
<dbReference type="GO" id="GO:0030313">
    <property type="term" value="C:cell envelope"/>
    <property type="evidence" value="ECO:0007669"/>
    <property type="project" value="UniProtKB-SubCell"/>
</dbReference>
<keyword evidence="3" id="KW-0813">Transport</keyword>
<sequence length="444" mass="47243">MPSPFLNRNAAPGGRNRRRAVLSGIGLLAAAALTAGCSTGGGGATGGEYAAAPKDLKAEITYGVWDQAQVEAIDANIEAFNKVYPDITVNVNVTPWASYWSKLQTQASSDTLPDLFWLNGPNFQVYAANGKIEPITGAVKAGDIDPKNYPEALNELYSLDDTQYGVPKDFDTVGVWVNTALFEQAGVALPADDWTWDDFDTAAQTISTNLKDQGVYGAAGGMDGQTTYYNTILQAGGEVINADQTESEYDSPEAQEGLQFWTDLIANGSSPSIQQLTDTPADQWFTSGKVAMYWGGSWLRPLVGESDVAATTQAFPLPTGKEQATVIHGVSNVVAAASKNKQAAQALQVFLASEEAQQQQGDLGAVIPAFTGTQQSFVDSYPTMNLQVFLDALDYAKPLPVSENTAAWNALEVELLPDAFSGDKPVSDVAKDIAEQMNAALAKK</sequence>
<reference evidence="5 6" key="1">
    <citation type="submission" date="2018-11" db="EMBL/GenBank/DDBJ databases">
        <title>Sequencing the genomes of 1000 actinobacteria strains.</title>
        <authorList>
            <person name="Klenk H.-P."/>
        </authorList>
    </citation>
    <scope>NUCLEOTIDE SEQUENCE [LARGE SCALE GENOMIC DNA]</scope>
    <source>
        <strain evidence="5 6">DSM 14012</strain>
    </source>
</reference>
<evidence type="ECO:0000256" key="4">
    <source>
        <dbReference type="ARBA" id="ARBA00022729"/>
    </source>
</evidence>
<evidence type="ECO:0000256" key="2">
    <source>
        <dbReference type="ARBA" id="ARBA00008520"/>
    </source>
</evidence>
<dbReference type="Gene3D" id="3.40.190.10">
    <property type="entry name" value="Periplasmic binding protein-like II"/>
    <property type="match status" value="1"/>
</dbReference>
<accession>A0A3N2C6T0</accession>
<evidence type="ECO:0000313" key="6">
    <source>
        <dbReference type="Proteomes" id="UP000266915"/>
    </source>
</evidence>
<dbReference type="PANTHER" id="PTHR43649">
    <property type="entry name" value="ARABINOSE-BINDING PROTEIN-RELATED"/>
    <property type="match status" value="1"/>
</dbReference>
<dbReference type="SUPFAM" id="SSF53850">
    <property type="entry name" value="Periplasmic binding protein-like II"/>
    <property type="match status" value="1"/>
</dbReference>
<organism evidence="5 6">
    <name type="scientific">Plantibacter flavus</name>
    <dbReference type="NCBI Taxonomy" id="150123"/>
    <lineage>
        <taxon>Bacteria</taxon>
        <taxon>Bacillati</taxon>
        <taxon>Actinomycetota</taxon>
        <taxon>Actinomycetes</taxon>
        <taxon>Micrococcales</taxon>
        <taxon>Microbacteriaceae</taxon>
        <taxon>Plantibacter</taxon>
    </lineage>
</organism>
<keyword evidence="6" id="KW-1185">Reference proteome</keyword>
<evidence type="ECO:0000256" key="1">
    <source>
        <dbReference type="ARBA" id="ARBA00004196"/>
    </source>
</evidence>
<dbReference type="InterPro" id="IPR050490">
    <property type="entry name" value="Bact_solute-bd_prot1"/>
</dbReference>
<comment type="subcellular location">
    <subcellularLocation>
        <location evidence="1">Cell envelope</location>
    </subcellularLocation>
</comment>